<dbReference type="KEGG" id="gtt:GUITHDRAFT_164229"/>
<proteinExistence type="predicted"/>
<protein>
    <submittedName>
        <fullName evidence="2 3">Uncharacterized protein</fullName>
    </submittedName>
</protein>
<dbReference type="GeneID" id="17298722"/>
<reference evidence="3" key="3">
    <citation type="submission" date="2016-03" db="UniProtKB">
        <authorList>
            <consortium name="EnsemblProtists"/>
        </authorList>
    </citation>
    <scope>IDENTIFICATION</scope>
</reference>
<dbReference type="PaxDb" id="55529-EKX42083"/>
<reference evidence="2 4" key="1">
    <citation type="journal article" date="2012" name="Nature">
        <title>Algal genomes reveal evolutionary mosaicism and the fate of nucleomorphs.</title>
        <authorList>
            <consortium name="DOE Joint Genome Institute"/>
            <person name="Curtis B.A."/>
            <person name="Tanifuji G."/>
            <person name="Burki F."/>
            <person name="Gruber A."/>
            <person name="Irimia M."/>
            <person name="Maruyama S."/>
            <person name="Arias M.C."/>
            <person name="Ball S.G."/>
            <person name="Gile G.H."/>
            <person name="Hirakawa Y."/>
            <person name="Hopkins J.F."/>
            <person name="Kuo A."/>
            <person name="Rensing S.A."/>
            <person name="Schmutz J."/>
            <person name="Symeonidi A."/>
            <person name="Elias M."/>
            <person name="Eveleigh R.J."/>
            <person name="Herman E.K."/>
            <person name="Klute M.J."/>
            <person name="Nakayama T."/>
            <person name="Obornik M."/>
            <person name="Reyes-Prieto A."/>
            <person name="Armbrust E.V."/>
            <person name="Aves S.J."/>
            <person name="Beiko R.G."/>
            <person name="Coutinho P."/>
            <person name="Dacks J.B."/>
            <person name="Durnford D.G."/>
            <person name="Fast N.M."/>
            <person name="Green B.R."/>
            <person name="Grisdale C.J."/>
            <person name="Hempel F."/>
            <person name="Henrissat B."/>
            <person name="Hoppner M.P."/>
            <person name="Ishida K."/>
            <person name="Kim E."/>
            <person name="Koreny L."/>
            <person name="Kroth P.G."/>
            <person name="Liu Y."/>
            <person name="Malik S.B."/>
            <person name="Maier U.G."/>
            <person name="McRose D."/>
            <person name="Mock T."/>
            <person name="Neilson J.A."/>
            <person name="Onodera N.T."/>
            <person name="Poole A.M."/>
            <person name="Pritham E.J."/>
            <person name="Richards T.A."/>
            <person name="Rocap G."/>
            <person name="Roy S.W."/>
            <person name="Sarai C."/>
            <person name="Schaack S."/>
            <person name="Shirato S."/>
            <person name="Slamovits C.H."/>
            <person name="Spencer D.F."/>
            <person name="Suzuki S."/>
            <person name="Worden A.Z."/>
            <person name="Zauner S."/>
            <person name="Barry K."/>
            <person name="Bell C."/>
            <person name="Bharti A.K."/>
            <person name="Crow J.A."/>
            <person name="Grimwood J."/>
            <person name="Kramer R."/>
            <person name="Lindquist E."/>
            <person name="Lucas S."/>
            <person name="Salamov A."/>
            <person name="McFadden G.I."/>
            <person name="Lane C.E."/>
            <person name="Keeling P.J."/>
            <person name="Gray M.W."/>
            <person name="Grigoriev I.V."/>
            <person name="Archibald J.M."/>
        </authorList>
    </citation>
    <scope>NUCLEOTIDE SEQUENCE</scope>
    <source>
        <strain evidence="2 4">CCMP2712</strain>
    </source>
</reference>
<dbReference type="EMBL" id="JH993019">
    <property type="protein sequence ID" value="EKX42083.1"/>
    <property type="molecule type" value="Genomic_DNA"/>
</dbReference>
<keyword evidence="4" id="KW-1185">Reference proteome</keyword>
<feature type="chain" id="PRO_5008770788" evidence="1">
    <location>
        <begin position="29"/>
        <end position="160"/>
    </location>
</feature>
<gene>
    <name evidence="2" type="ORF">GUITHDRAFT_164229</name>
</gene>
<dbReference type="AlphaFoldDB" id="L1J0M6"/>
<keyword evidence="1" id="KW-0732">Signal</keyword>
<organism evidence="2">
    <name type="scientific">Guillardia theta (strain CCMP2712)</name>
    <name type="common">Cryptophyte</name>
    <dbReference type="NCBI Taxonomy" id="905079"/>
    <lineage>
        <taxon>Eukaryota</taxon>
        <taxon>Cryptophyceae</taxon>
        <taxon>Pyrenomonadales</taxon>
        <taxon>Geminigeraceae</taxon>
        <taxon>Guillardia</taxon>
    </lineage>
</organism>
<evidence type="ECO:0000313" key="3">
    <source>
        <dbReference type="EnsemblProtists" id="EKX42083"/>
    </source>
</evidence>
<evidence type="ECO:0000256" key="1">
    <source>
        <dbReference type="SAM" id="SignalP"/>
    </source>
</evidence>
<name>L1J0M6_GUITC</name>
<dbReference type="RefSeq" id="XP_005829063.1">
    <property type="nucleotide sequence ID" value="XM_005829006.1"/>
</dbReference>
<sequence length="160" mass="17929">MINVRPLELWFARLCALLILFGLRPVRSATGLSCFVFNEKRSDEVFGPAPPPSRSASPSNHIEYVPVQMKAKPMNNLRDLSDHPTKEIKHESDLYEDVGIVQKVMRGLRKRYDRDAATLHDSHVENITPLKSNIPVSLPSWSAAGHAQVRKPGGEDPQHS</sequence>
<feature type="signal peptide" evidence="1">
    <location>
        <begin position="1"/>
        <end position="28"/>
    </location>
</feature>
<evidence type="ECO:0000313" key="4">
    <source>
        <dbReference type="Proteomes" id="UP000011087"/>
    </source>
</evidence>
<dbReference type="Proteomes" id="UP000011087">
    <property type="component" value="Unassembled WGS sequence"/>
</dbReference>
<evidence type="ECO:0000313" key="2">
    <source>
        <dbReference type="EMBL" id="EKX42083.1"/>
    </source>
</evidence>
<reference evidence="4" key="2">
    <citation type="submission" date="2012-11" db="EMBL/GenBank/DDBJ databases">
        <authorList>
            <person name="Kuo A."/>
            <person name="Curtis B.A."/>
            <person name="Tanifuji G."/>
            <person name="Burki F."/>
            <person name="Gruber A."/>
            <person name="Irimia M."/>
            <person name="Maruyama S."/>
            <person name="Arias M.C."/>
            <person name="Ball S.G."/>
            <person name="Gile G.H."/>
            <person name="Hirakawa Y."/>
            <person name="Hopkins J.F."/>
            <person name="Rensing S.A."/>
            <person name="Schmutz J."/>
            <person name="Symeonidi A."/>
            <person name="Elias M."/>
            <person name="Eveleigh R.J."/>
            <person name="Herman E.K."/>
            <person name="Klute M.J."/>
            <person name="Nakayama T."/>
            <person name="Obornik M."/>
            <person name="Reyes-Prieto A."/>
            <person name="Armbrust E.V."/>
            <person name="Aves S.J."/>
            <person name="Beiko R.G."/>
            <person name="Coutinho P."/>
            <person name="Dacks J.B."/>
            <person name="Durnford D.G."/>
            <person name="Fast N.M."/>
            <person name="Green B.R."/>
            <person name="Grisdale C."/>
            <person name="Hempe F."/>
            <person name="Henrissat B."/>
            <person name="Hoppner M.P."/>
            <person name="Ishida K.-I."/>
            <person name="Kim E."/>
            <person name="Koreny L."/>
            <person name="Kroth P.G."/>
            <person name="Liu Y."/>
            <person name="Malik S.-B."/>
            <person name="Maier U.G."/>
            <person name="McRose D."/>
            <person name="Mock T."/>
            <person name="Neilson J.A."/>
            <person name="Onodera N.T."/>
            <person name="Poole A.M."/>
            <person name="Pritham E.J."/>
            <person name="Richards T.A."/>
            <person name="Rocap G."/>
            <person name="Roy S.W."/>
            <person name="Sarai C."/>
            <person name="Schaack S."/>
            <person name="Shirato S."/>
            <person name="Slamovits C.H."/>
            <person name="Spencer D.F."/>
            <person name="Suzuki S."/>
            <person name="Worden A.Z."/>
            <person name="Zauner S."/>
            <person name="Barry K."/>
            <person name="Bell C."/>
            <person name="Bharti A.K."/>
            <person name="Crow J.A."/>
            <person name="Grimwood J."/>
            <person name="Kramer R."/>
            <person name="Lindquist E."/>
            <person name="Lucas S."/>
            <person name="Salamov A."/>
            <person name="McFadden G.I."/>
            <person name="Lane C.E."/>
            <person name="Keeling P.J."/>
            <person name="Gray M.W."/>
            <person name="Grigoriev I.V."/>
            <person name="Archibald J.M."/>
        </authorList>
    </citation>
    <scope>NUCLEOTIDE SEQUENCE</scope>
    <source>
        <strain evidence="4">CCMP2712</strain>
    </source>
</reference>
<dbReference type="EnsemblProtists" id="EKX42083">
    <property type="protein sequence ID" value="EKX42083"/>
    <property type="gene ID" value="GUITHDRAFT_164229"/>
</dbReference>
<accession>L1J0M6</accession>
<dbReference type="HOGENOM" id="CLU_1655523_0_0_1"/>